<evidence type="ECO:0000313" key="1">
    <source>
        <dbReference type="EMBL" id="MBF2708065.1"/>
    </source>
</evidence>
<comment type="caution">
    <text evidence="1">The sequence shown here is derived from an EMBL/GenBank/DDBJ whole genome shotgun (WGS) entry which is preliminary data.</text>
</comment>
<dbReference type="InterPro" id="IPR023842">
    <property type="entry name" value="Bacillithiol_biosynth_BshB1"/>
</dbReference>
<keyword evidence="2" id="KW-1185">Reference proteome</keyword>
<dbReference type="Proteomes" id="UP000646211">
    <property type="component" value="Unassembled WGS sequence"/>
</dbReference>
<organism evidence="1 2">
    <name type="scientific">Flavobacterium soyangense</name>
    <dbReference type="NCBI Taxonomy" id="2023265"/>
    <lineage>
        <taxon>Bacteria</taxon>
        <taxon>Pseudomonadati</taxon>
        <taxon>Bacteroidota</taxon>
        <taxon>Flavobacteriia</taxon>
        <taxon>Flavobacteriales</taxon>
        <taxon>Flavobacteriaceae</taxon>
        <taxon>Flavobacterium</taxon>
    </lineage>
</organism>
<dbReference type="EMBL" id="JADHEC010000008">
    <property type="protein sequence ID" value="MBF2708065.1"/>
    <property type="molecule type" value="Genomic_DNA"/>
</dbReference>
<dbReference type="GO" id="GO:0016811">
    <property type="term" value="F:hydrolase activity, acting on carbon-nitrogen (but not peptide) bonds, in linear amides"/>
    <property type="evidence" value="ECO:0007669"/>
    <property type="project" value="TreeGrafter"/>
</dbReference>
<reference evidence="1" key="1">
    <citation type="submission" date="2020-11" db="EMBL/GenBank/DDBJ databases">
        <title>Genome of Flavobacterium soyangense.</title>
        <authorList>
            <person name="Liu Q."/>
            <person name="Xin Y.-H."/>
        </authorList>
    </citation>
    <scope>NUCLEOTIDE SEQUENCE</scope>
    <source>
        <strain evidence="1">CGMCC 1.13493</strain>
    </source>
</reference>
<dbReference type="RefSeq" id="WP_194311327.1">
    <property type="nucleotide sequence ID" value="NZ_JADHEC010000008.1"/>
</dbReference>
<dbReference type="GO" id="GO:0019213">
    <property type="term" value="F:deacetylase activity"/>
    <property type="evidence" value="ECO:0007669"/>
    <property type="project" value="InterPro"/>
</dbReference>
<proteinExistence type="predicted"/>
<dbReference type="AlphaFoldDB" id="A0A930U9P7"/>
<dbReference type="InterPro" id="IPR003737">
    <property type="entry name" value="GlcNAc_PI_deacetylase-related"/>
</dbReference>
<dbReference type="Pfam" id="PF02585">
    <property type="entry name" value="PIG-L"/>
    <property type="match status" value="1"/>
</dbReference>
<dbReference type="Gene3D" id="3.40.50.10320">
    <property type="entry name" value="LmbE-like"/>
    <property type="match status" value="1"/>
</dbReference>
<dbReference type="PANTHER" id="PTHR12993">
    <property type="entry name" value="N-ACETYLGLUCOSAMINYL-PHOSPHATIDYLINOSITOL DE-N-ACETYLASE-RELATED"/>
    <property type="match status" value="1"/>
</dbReference>
<dbReference type="SUPFAM" id="SSF102588">
    <property type="entry name" value="LmbE-like"/>
    <property type="match status" value="1"/>
</dbReference>
<sequence length="235" mass="26204">MNVDVLAFGAHPDDVECAAAGVILNITLQGGKVVFVDLTQGELGSFGSVESRMKEADNASEILKLFGREQLYLEDGNIKNNHGNRLKVIELIRKYKPRIILANAINDRHPDHKKASELVSEAAFLSGLKKIVTFDEDIQQEKWRPEAVYHYIQDYFIQPDVVVDITDVFEKKMSAIKAYESQFVSANDSSASGILALLSQIESTNKIFGRAINVHYAEGFTVERYVGAKNLLDLL</sequence>
<dbReference type="PANTHER" id="PTHR12993:SF30">
    <property type="entry name" value="N-ACETYL-ALPHA-D-GLUCOSAMINYL L-MALATE DEACETYLASE 1"/>
    <property type="match status" value="1"/>
</dbReference>
<accession>A0A930U9P7</accession>
<protein>
    <submittedName>
        <fullName evidence="1">Bacillithiol biosynthesis deacetylase BshB1</fullName>
    </submittedName>
</protein>
<dbReference type="InterPro" id="IPR024078">
    <property type="entry name" value="LmbE-like_dom_sf"/>
</dbReference>
<name>A0A930U9P7_9FLAO</name>
<dbReference type="NCBIfam" id="TIGR04001">
    <property type="entry name" value="thiol_BshB1"/>
    <property type="match status" value="1"/>
</dbReference>
<gene>
    <name evidence="1" type="primary">bshB1</name>
    <name evidence="1" type="ORF">IR213_05590</name>
</gene>
<dbReference type="GO" id="GO:0071793">
    <property type="term" value="P:bacillithiol biosynthetic process"/>
    <property type="evidence" value="ECO:0007669"/>
    <property type="project" value="InterPro"/>
</dbReference>
<evidence type="ECO:0000313" key="2">
    <source>
        <dbReference type="Proteomes" id="UP000646211"/>
    </source>
</evidence>